<keyword evidence="1" id="KW-0175">Coiled coil</keyword>
<reference evidence="2 3" key="1">
    <citation type="submission" date="2024-08" db="EMBL/GenBank/DDBJ databases">
        <authorList>
            <person name="Vancuren S.J."/>
            <person name="Allen-Vercoe E."/>
        </authorList>
    </citation>
    <scope>NUCLEOTIDE SEQUENCE [LARGE SCALE GENOMIC DNA]</scope>
    <source>
        <strain evidence="2 3">16-6-I_42_FAA</strain>
    </source>
</reference>
<proteinExistence type="predicted"/>
<organism evidence="2 3">
    <name type="scientific">Dorea amylophila</name>
    <dbReference type="NCBI Taxonomy" id="2981789"/>
    <lineage>
        <taxon>Bacteria</taxon>
        <taxon>Bacillati</taxon>
        <taxon>Bacillota</taxon>
        <taxon>Clostridia</taxon>
        <taxon>Lachnospirales</taxon>
        <taxon>Lachnospiraceae</taxon>
        <taxon>Dorea</taxon>
    </lineage>
</organism>
<comment type="caution">
    <text evidence="2">The sequence shown here is derived from an EMBL/GenBank/DDBJ whole genome shotgun (WGS) entry which is preliminary data.</text>
</comment>
<dbReference type="RefSeq" id="WP_396569113.1">
    <property type="nucleotide sequence ID" value="NZ_JBITRD010000002.1"/>
</dbReference>
<evidence type="ECO:0000313" key="2">
    <source>
        <dbReference type="EMBL" id="MFI7844569.1"/>
    </source>
</evidence>
<evidence type="ECO:0000313" key="3">
    <source>
        <dbReference type="Proteomes" id="UP001614216"/>
    </source>
</evidence>
<evidence type="ECO:0000256" key="1">
    <source>
        <dbReference type="SAM" id="Coils"/>
    </source>
</evidence>
<dbReference type="EMBL" id="JBITRD010000002">
    <property type="protein sequence ID" value="MFI7844569.1"/>
    <property type="molecule type" value="Genomic_DNA"/>
</dbReference>
<name>A0ABW8AWX6_9FIRM</name>
<dbReference type="Proteomes" id="UP001614216">
    <property type="component" value="Unassembled WGS sequence"/>
</dbReference>
<protein>
    <submittedName>
        <fullName evidence="2">Uncharacterized protein</fullName>
    </submittedName>
</protein>
<feature type="coiled-coil region" evidence="1">
    <location>
        <begin position="11"/>
        <end position="58"/>
    </location>
</feature>
<sequence>MFGFISAREQLVKERQKNAAMQAQIAKANSDIEYLAMMADIEMEQEEDEQEVQDHGEEE</sequence>
<gene>
    <name evidence="2" type="ORF">ACIF0M_03300</name>
</gene>
<keyword evidence="3" id="KW-1185">Reference proteome</keyword>
<accession>A0ABW8AWX6</accession>